<comment type="caution">
    <text evidence="2">The sequence shown here is derived from an EMBL/GenBank/DDBJ whole genome shotgun (WGS) entry which is preliminary data.</text>
</comment>
<sequence>MNFMALMMEAQQWSETFPALKDLYFGSMKSLVEWKAPPVDEGGETVVFSCLEVLAIRKCPRLTKIPLSNRSSLVRLEIVDCEELSYLFDELHSFSSLENISIGGCSKLTCLPNGLNSFTSLETLNIFRCEALTSVPEYLSELHSLTRLEIIVSKYEFFSGENIRRPHPIETMGMIMLTYVQKPTYVQKLELFANLRLVNRVEVYYMCSGNTSFWKGSVICKFLGGIHAIEDTVDLYNLIPIQIVITVN</sequence>
<dbReference type="GO" id="GO:0006952">
    <property type="term" value="P:defense response"/>
    <property type="evidence" value="ECO:0007669"/>
    <property type="project" value="UniProtKB-KW"/>
</dbReference>
<evidence type="ECO:0000313" key="3">
    <source>
        <dbReference type="Proteomes" id="UP000467840"/>
    </source>
</evidence>
<dbReference type="Gene3D" id="3.80.10.10">
    <property type="entry name" value="Ribonuclease Inhibitor"/>
    <property type="match status" value="1"/>
</dbReference>
<reference evidence="2 3" key="1">
    <citation type="journal article" date="2020" name="Mol. Plant">
        <title>The Chromosome-Based Rubber Tree Genome Provides New Insights into Spurge Genome Evolution and Rubber Biosynthesis.</title>
        <authorList>
            <person name="Liu J."/>
            <person name="Shi C."/>
            <person name="Shi C.C."/>
            <person name="Li W."/>
            <person name="Zhang Q.J."/>
            <person name="Zhang Y."/>
            <person name="Li K."/>
            <person name="Lu H.F."/>
            <person name="Shi C."/>
            <person name="Zhu S.T."/>
            <person name="Xiao Z.Y."/>
            <person name="Nan H."/>
            <person name="Yue Y."/>
            <person name="Zhu X.G."/>
            <person name="Wu Y."/>
            <person name="Hong X.N."/>
            <person name="Fan G.Y."/>
            <person name="Tong Y."/>
            <person name="Zhang D."/>
            <person name="Mao C.L."/>
            <person name="Liu Y.L."/>
            <person name="Hao S.J."/>
            <person name="Liu W.Q."/>
            <person name="Lv M.Q."/>
            <person name="Zhang H.B."/>
            <person name="Liu Y."/>
            <person name="Hu-Tang G.R."/>
            <person name="Wang J.P."/>
            <person name="Wang J.H."/>
            <person name="Sun Y.H."/>
            <person name="Ni S.B."/>
            <person name="Chen W.B."/>
            <person name="Zhang X.C."/>
            <person name="Jiao Y.N."/>
            <person name="Eichler E.E."/>
            <person name="Li G.H."/>
            <person name="Liu X."/>
            <person name="Gao L.Z."/>
        </authorList>
    </citation>
    <scope>NUCLEOTIDE SEQUENCE [LARGE SCALE GENOMIC DNA]</scope>
    <source>
        <strain evidence="3">cv. GT1</strain>
        <tissue evidence="2">Leaf</tissue>
    </source>
</reference>
<dbReference type="SUPFAM" id="SSF52047">
    <property type="entry name" value="RNI-like"/>
    <property type="match status" value="1"/>
</dbReference>
<gene>
    <name evidence="2" type="ORF">GH714_037784</name>
</gene>
<dbReference type="AlphaFoldDB" id="A0A6A6L743"/>
<dbReference type="PANTHER" id="PTHR36766">
    <property type="entry name" value="PLANT BROAD-SPECTRUM MILDEW RESISTANCE PROTEIN RPW8"/>
    <property type="match status" value="1"/>
</dbReference>
<dbReference type="EMBL" id="JAAGAX010000013">
    <property type="protein sequence ID" value="KAF2296407.1"/>
    <property type="molecule type" value="Genomic_DNA"/>
</dbReference>
<evidence type="ECO:0000313" key="2">
    <source>
        <dbReference type="EMBL" id="KAF2296407.1"/>
    </source>
</evidence>
<accession>A0A6A6L743</accession>
<organism evidence="2 3">
    <name type="scientific">Hevea brasiliensis</name>
    <name type="common">Para rubber tree</name>
    <name type="synonym">Siphonia brasiliensis</name>
    <dbReference type="NCBI Taxonomy" id="3981"/>
    <lineage>
        <taxon>Eukaryota</taxon>
        <taxon>Viridiplantae</taxon>
        <taxon>Streptophyta</taxon>
        <taxon>Embryophyta</taxon>
        <taxon>Tracheophyta</taxon>
        <taxon>Spermatophyta</taxon>
        <taxon>Magnoliopsida</taxon>
        <taxon>eudicotyledons</taxon>
        <taxon>Gunneridae</taxon>
        <taxon>Pentapetalae</taxon>
        <taxon>rosids</taxon>
        <taxon>fabids</taxon>
        <taxon>Malpighiales</taxon>
        <taxon>Euphorbiaceae</taxon>
        <taxon>Crotonoideae</taxon>
        <taxon>Micrandreae</taxon>
        <taxon>Hevea</taxon>
    </lineage>
</organism>
<dbReference type="InterPro" id="IPR032675">
    <property type="entry name" value="LRR_dom_sf"/>
</dbReference>
<keyword evidence="3" id="KW-1185">Reference proteome</keyword>
<evidence type="ECO:0000256" key="1">
    <source>
        <dbReference type="ARBA" id="ARBA00022821"/>
    </source>
</evidence>
<dbReference type="PANTHER" id="PTHR36766:SF63">
    <property type="entry name" value="NB-ARC DOMAIN-CONTAINING PROTEIN"/>
    <property type="match status" value="1"/>
</dbReference>
<keyword evidence="1" id="KW-0611">Plant defense</keyword>
<protein>
    <submittedName>
        <fullName evidence="2">Uncharacterized protein</fullName>
    </submittedName>
</protein>
<dbReference type="Proteomes" id="UP000467840">
    <property type="component" value="Chromosome 7"/>
</dbReference>
<proteinExistence type="predicted"/>
<name>A0A6A6L743_HEVBR</name>